<feature type="binding site" evidence="8">
    <location>
        <position position="31"/>
    </location>
    <ligand>
        <name>substrate</name>
    </ligand>
</feature>
<evidence type="ECO:0000256" key="8">
    <source>
        <dbReference type="HAMAP-Rule" id="MF_00197"/>
    </source>
</evidence>
<protein>
    <recommendedName>
        <fullName evidence="3 8">Diaminopimelate epimerase</fullName>
        <shortName evidence="8">DAP epimerase</shortName>
        <ecNumber evidence="3 8">5.1.1.7</ecNumber>
    </recommendedName>
    <alternativeName>
        <fullName evidence="8">PLP-independent amino acid racemase</fullName>
    </alternativeName>
</protein>
<sequence length="293" mass="31270">MAPPLLTTGAHGVSMVAMRTTQFSKGQGTGNDFVILLDRPGMLNLTPAHVKWLCDRRFGVGGDGLLRATRASNIPEWDGRPDMWFMDFRNADGSIAEMCGNGLRVFAEFLREEGLITGNEVDIATRVGVKHVLVHGDGTITADLGRAAVSDEPVTVTLDGRSWQATPVDVGNPHAVVLLGADDDLDELPVQTQPSWEPRSAFPDGVNIEFVEMIEPGHVRMRVHERGVGETLSCGTGTVAVAAAMTAATGHHGPWTVDVPGGRIVVEESDDGFRLIGPAVIQIHGEVICPDLG</sequence>
<dbReference type="UniPathway" id="UPA00034">
    <property type="reaction ID" value="UER00025"/>
</dbReference>
<keyword evidence="11" id="KW-1185">Reference proteome</keyword>
<evidence type="ECO:0000256" key="1">
    <source>
        <dbReference type="ARBA" id="ARBA00005196"/>
    </source>
</evidence>
<dbReference type="InterPro" id="IPR018510">
    <property type="entry name" value="DAP_epimerase_AS"/>
</dbReference>
<dbReference type="SUPFAM" id="SSF54506">
    <property type="entry name" value="Diaminopimelate epimerase-like"/>
    <property type="match status" value="2"/>
</dbReference>
<dbReference type="GO" id="GO:0008837">
    <property type="term" value="F:diaminopimelate epimerase activity"/>
    <property type="evidence" value="ECO:0007669"/>
    <property type="project" value="UniProtKB-UniRule"/>
</dbReference>
<keyword evidence="5 8" id="KW-0457">Lysine biosynthesis</keyword>
<dbReference type="Pfam" id="PF01678">
    <property type="entry name" value="DAP_epimerase"/>
    <property type="match status" value="2"/>
</dbReference>
<dbReference type="HAMAP" id="MF_00197">
    <property type="entry name" value="DAP_epimerase"/>
    <property type="match status" value="1"/>
</dbReference>
<dbReference type="Gene3D" id="3.10.310.10">
    <property type="entry name" value="Diaminopimelate Epimerase, Chain A, domain 1"/>
    <property type="match status" value="2"/>
</dbReference>
<evidence type="ECO:0000256" key="3">
    <source>
        <dbReference type="ARBA" id="ARBA00013080"/>
    </source>
</evidence>
<comment type="similarity">
    <text evidence="2 8">Belongs to the diaminopimelate epimerase family.</text>
</comment>
<comment type="caution">
    <text evidence="8">Lacks conserved residue(s) required for the propagation of feature annotation.</text>
</comment>
<dbReference type="GO" id="GO:0005829">
    <property type="term" value="C:cytosol"/>
    <property type="evidence" value="ECO:0007669"/>
    <property type="project" value="TreeGrafter"/>
</dbReference>
<dbReference type="InterPro" id="IPR001653">
    <property type="entry name" value="DAP_epimerase_DapF"/>
</dbReference>
<comment type="subcellular location">
    <subcellularLocation>
        <location evidence="8">Cytoplasm</location>
    </subcellularLocation>
</comment>
<feature type="binding site" evidence="8">
    <location>
        <begin position="100"/>
        <end position="101"/>
    </location>
    <ligand>
        <name>substrate</name>
    </ligand>
</feature>
<dbReference type="STRING" id="1122997.GCA_000425285_01353"/>
<dbReference type="EMBL" id="LR134473">
    <property type="protein sequence ID" value="VEI02252.1"/>
    <property type="molecule type" value="Genomic_DNA"/>
</dbReference>
<feature type="binding site" evidence="8">
    <location>
        <position position="172"/>
    </location>
    <ligand>
        <name>substrate</name>
    </ligand>
</feature>
<evidence type="ECO:0000256" key="7">
    <source>
        <dbReference type="ARBA" id="ARBA00051712"/>
    </source>
</evidence>
<comment type="catalytic activity">
    <reaction evidence="7 8">
        <text>(2S,6S)-2,6-diaminopimelate = meso-2,6-diaminopimelate</text>
        <dbReference type="Rhea" id="RHEA:15393"/>
        <dbReference type="ChEBI" id="CHEBI:57609"/>
        <dbReference type="ChEBI" id="CHEBI:57791"/>
        <dbReference type="EC" id="5.1.1.7"/>
    </reaction>
</comment>
<keyword evidence="4 8" id="KW-0028">Amino-acid biosynthesis</keyword>
<reference evidence="10 11" key="1">
    <citation type="submission" date="2018-12" db="EMBL/GenBank/DDBJ databases">
        <authorList>
            <consortium name="Pathogen Informatics"/>
        </authorList>
    </citation>
    <scope>NUCLEOTIDE SEQUENCE [LARGE SCALE GENOMIC DNA]</scope>
    <source>
        <strain evidence="10 11">NCTC13652</strain>
    </source>
</reference>
<evidence type="ECO:0000256" key="9">
    <source>
        <dbReference type="PROSITE-ProRule" id="PRU10125"/>
    </source>
</evidence>
<name>A0A3S4UW56_9ACTN</name>
<keyword evidence="8" id="KW-0963">Cytoplasm</keyword>
<dbReference type="PANTHER" id="PTHR31689">
    <property type="entry name" value="DIAMINOPIMELATE EPIMERASE, CHLOROPLASTIC"/>
    <property type="match status" value="1"/>
</dbReference>
<feature type="active site" description="Proton donor" evidence="8">
    <location>
        <position position="99"/>
    </location>
</feature>
<feature type="site" description="Could be important to modulate the pK values of the two catalytic cysteine residues" evidence="8">
    <location>
        <position position="225"/>
    </location>
</feature>
<comment type="pathway">
    <text evidence="1 8">Amino-acid biosynthesis; L-lysine biosynthesis via DAP pathway; DL-2,6-diaminopimelate from LL-2,6-diaminopimelate: step 1/1.</text>
</comment>
<dbReference type="NCBIfam" id="TIGR00652">
    <property type="entry name" value="DapF"/>
    <property type="match status" value="1"/>
</dbReference>
<organism evidence="10 11">
    <name type="scientific">Acidipropionibacterium jensenii</name>
    <dbReference type="NCBI Taxonomy" id="1749"/>
    <lineage>
        <taxon>Bacteria</taxon>
        <taxon>Bacillati</taxon>
        <taxon>Actinomycetota</taxon>
        <taxon>Actinomycetes</taxon>
        <taxon>Propionibacteriales</taxon>
        <taxon>Propionibacteriaceae</taxon>
        <taxon>Acidipropionibacterium</taxon>
    </lineage>
</organism>
<feature type="binding site" evidence="8">
    <location>
        <begin position="225"/>
        <end position="226"/>
    </location>
    <ligand>
        <name>substrate</name>
    </ligand>
</feature>
<feature type="site" description="Could be important to modulate the pK values of the two catalytic cysteine residues" evidence="8">
    <location>
        <position position="174"/>
    </location>
</feature>
<evidence type="ECO:0000256" key="2">
    <source>
        <dbReference type="ARBA" id="ARBA00010219"/>
    </source>
</evidence>
<dbReference type="Proteomes" id="UP000277858">
    <property type="component" value="Chromosome"/>
</dbReference>
<comment type="subunit">
    <text evidence="8">Homodimer.</text>
</comment>
<evidence type="ECO:0000313" key="11">
    <source>
        <dbReference type="Proteomes" id="UP000277858"/>
    </source>
</evidence>
<feature type="active site" description="Proton acceptor" evidence="8">
    <location>
        <position position="234"/>
    </location>
</feature>
<feature type="binding site" evidence="8">
    <location>
        <begin position="235"/>
        <end position="236"/>
    </location>
    <ligand>
        <name>substrate</name>
    </ligand>
</feature>
<proteinExistence type="inferred from homology"/>
<evidence type="ECO:0000256" key="5">
    <source>
        <dbReference type="ARBA" id="ARBA00023154"/>
    </source>
</evidence>
<feature type="active site" evidence="9">
    <location>
        <position position="99"/>
    </location>
</feature>
<dbReference type="PANTHER" id="PTHR31689:SF0">
    <property type="entry name" value="DIAMINOPIMELATE EPIMERASE"/>
    <property type="match status" value="1"/>
</dbReference>
<dbReference type="EC" id="5.1.1.7" evidence="3 8"/>
<accession>A0A3S4UW56</accession>
<feature type="binding site" evidence="8">
    <location>
        <position position="90"/>
    </location>
    <ligand>
        <name>substrate</name>
    </ligand>
</feature>
<comment type="function">
    <text evidence="8">Catalyzes the stereoinversion of LL-2,6-diaminopimelate (L,L-DAP) to meso-diaminopimelate (meso-DAP), a precursor of L-lysine and an essential component of the bacterial peptidoglycan.</text>
</comment>
<keyword evidence="6 8" id="KW-0413">Isomerase</keyword>
<dbReference type="GO" id="GO:0009089">
    <property type="term" value="P:lysine biosynthetic process via diaminopimelate"/>
    <property type="evidence" value="ECO:0007669"/>
    <property type="project" value="UniProtKB-UniRule"/>
</dbReference>
<dbReference type="AlphaFoldDB" id="A0A3S4UW56"/>
<feature type="binding site" evidence="8">
    <location>
        <position position="207"/>
    </location>
    <ligand>
        <name>substrate</name>
    </ligand>
</feature>
<evidence type="ECO:0000256" key="4">
    <source>
        <dbReference type="ARBA" id="ARBA00022605"/>
    </source>
</evidence>
<gene>
    <name evidence="8 10" type="primary">dapF</name>
    <name evidence="10" type="ORF">NCTC13652_00423</name>
</gene>
<evidence type="ECO:0000256" key="6">
    <source>
        <dbReference type="ARBA" id="ARBA00023235"/>
    </source>
</evidence>
<dbReference type="PROSITE" id="PS01326">
    <property type="entry name" value="DAP_EPIMERASE"/>
    <property type="match status" value="1"/>
</dbReference>
<evidence type="ECO:0000313" key="10">
    <source>
        <dbReference type="EMBL" id="VEI02252.1"/>
    </source>
</evidence>